<proteinExistence type="predicted"/>
<evidence type="ECO:0000313" key="4">
    <source>
        <dbReference type="Proteomes" id="UP000663852"/>
    </source>
</evidence>
<protein>
    <submittedName>
        <fullName evidence="2">Uncharacterized protein</fullName>
    </submittedName>
</protein>
<accession>A0A815TR90</accession>
<evidence type="ECO:0000313" key="1">
    <source>
        <dbReference type="EMBL" id="CAF1314398.1"/>
    </source>
</evidence>
<dbReference type="SUPFAM" id="SSF52047">
    <property type="entry name" value="RNI-like"/>
    <property type="match status" value="1"/>
</dbReference>
<comment type="caution">
    <text evidence="2">The sequence shown here is derived from an EMBL/GenBank/DDBJ whole genome shotgun (WGS) entry which is preliminary data.</text>
</comment>
<organism evidence="2 4">
    <name type="scientific">Adineta ricciae</name>
    <name type="common">Rotifer</name>
    <dbReference type="NCBI Taxonomy" id="249248"/>
    <lineage>
        <taxon>Eukaryota</taxon>
        <taxon>Metazoa</taxon>
        <taxon>Spiralia</taxon>
        <taxon>Gnathifera</taxon>
        <taxon>Rotifera</taxon>
        <taxon>Eurotatoria</taxon>
        <taxon>Bdelloidea</taxon>
        <taxon>Adinetida</taxon>
        <taxon>Adinetidae</taxon>
        <taxon>Adineta</taxon>
    </lineage>
</organism>
<dbReference type="Proteomes" id="UP000663852">
    <property type="component" value="Unassembled WGS sequence"/>
</dbReference>
<reference evidence="2" key="1">
    <citation type="submission" date="2021-02" db="EMBL/GenBank/DDBJ databases">
        <authorList>
            <person name="Nowell W R."/>
        </authorList>
    </citation>
    <scope>NUCLEOTIDE SEQUENCE</scope>
</reference>
<evidence type="ECO:0000313" key="2">
    <source>
        <dbReference type="EMBL" id="CAF1507436.1"/>
    </source>
</evidence>
<dbReference type="EMBL" id="CAJNOJ010000671">
    <property type="protein sequence ID" value="CAF1507436.1"/>
    <property type="molecule type" value="Genomic_DNA"/>
</dbReference>
<sequence>MNYCRLEYLLANRKDENCGTTQYSIKARGKVTTVHHLCSDIWQRISEYFEVKELFNIFAHITSEADQILFGTSNHYQLRGLIMDNNVTDLPPTLNLICIVSLTLYDTCCFEIIQQCMEIRSLKLIGEAKWITSIIRQISQTFYKLEQLAIMISGIGSLLEVLIFVVSITSLRRLEICADHFMEHQNDFSPVMASSNLEQFIINSCNMIDWNDFSYVLPCFVDLHLLSVSLLDDQQKSIPSFNFQNLRSLNIGLREISFNWIVQLVATMPNLAKLKLNGLVNEDGFVINQRWAYLLKSTSSITHIFVNVFLQQDTCSYFSEAIKEKLSAFCLNLTSSDDDMDCSIADENVNRWWNLKGTIIKQGLTV</sequence>
<dbReference type="EMBL" id="CAJNOR010002582">
    <property type="protein sequence ID" value="CAF1314398.1"/>
    <property type="molecule type" value="Genomic_DNA"/>
</dbReference>
<dbReference type="Proteomes" id="UP000663828">
    <property type="component" value="Unassembled WGS sequence"/>
</dbReference>
<dbReference type="AlphaFoldDB" id="A0A815TR90"/>
<dbReference type="InterPro" id="IPR032675">
    <property type="entry name" value="LRR_dom_sf"/>
</dbReference>
<dbReference type="Gene3D" id="3.80.10.10">
    <property type="entry name" value="Ribonuclease Inhibitor"/>
    <property type="match status" value="1"/>
</dbReference>
<keyword evidence="3" id="KW-1185">Reference proteome</keyword>
<name>A0A815TR90_ADIRI</name>
<evidence type="ECO:0000313" key="3">
    <source>
        <dbReference type="Proteomes" id="UP000663828"/>
    </source>
</evidence>
<dbReference type="OrthoDB" id="9990048at2759"/>
<gene>
    <name evidence="2" type="ORF">EDS130_LOCUS43022</name>
    <name evidence="1" type="ORF">XAT740_LOCUS29562</name>
</gene>